<dbReference type="Proteomes" id="UP000314294">
    <property type="component" value="Unassembled WGS sequence"/>
</dbReference>
<organism evidence="1 2">
    <name type="scientific">Liparis tanakae</name>
    <name type="common">Tanaka's snailfish</name>
    <dbReference type="NCBI Taxonomy" id="230148"/>
    <lineage>
        <taxon>Eukaryota</taxon>
        <taxon>Metazoa</taxon>
        <taxon>Chordata</taxon>
        <taxon>Craniata</taxon>
        <taxon>Vertebrata</taxon>
        <taxon>Euteleostomi</taxon>
        <taxon>Actinopterygii</taxon>
        <taxon>Neopterygii</taxon>
        <taxon>Teleostei</taxon>
        <taxon>Neoteleostei</taxon>
        <taxon>Acanthomorphata</taxon>
        <taxon>Eupercaria</taxon>
        <taxon>Perciformes</taxon>
        <taxon>Cottioidei</taxon>
        <taxon>Cottales</taxon>
        <taxon>Liparidae</taxon>
        <taxon>Liparis</taxon>
    </lineage>
</organism>
<comment type="caution">
    <text evidence="1">The sequence shown here is derived from an EMBL/GenBank/DDBJ whole genome shotgun (WGS) entry which is preliminary data.</text>
</comment>
<sequence length="69" mass="7685">MNESSAVGRRVQLQQQRDPGWEIRLIEPSSSVQNKVRDSGDERLYGPTGEVPRVKTMCCVLGFHPTEGA</sequence>
<accession>A0A4Z2FJA6</accession>
<proteinExistence type="predicted"/>
<evidence type="ECO:0000313" key="1">
    <source>
        <dbReference type="EMBL" id="TNN41010.1"/>
    </source>
</evidence>
<evidence type="ECO:0000313" key="2">
    <source>
        <dbReference type="Proteomes" id="UP000314294"/>
    </source>
</evidence>
<protein>
    <submittedName>
        <fullName evidence="1">Uncharacterized protein</fullName>
    </submittedName>
</protein>
<reference evidence="1 2" key="1">
    <citation type="submission" date="2019-03" db="EMBL/GenBank/DDBJ databases">
        <title>First draft genome of Liparis tanakae, snailfish: a comprehensive survey of snailfish specific genes.</title>
        <authorList>
            <person name="Kim W."/>
            <person name="Song I."/>
            <person name="Jeong J.-H."/>
            <person name="Kim D."/>
            <person name="Kim S."/>
            <person name="Ryu S."/>
            <person name="Song J.Y."/>
            <person name="Lee S.K."/>
        </authorList>
    </citation>
    <scope>NUCLEOTIDE SEQUENCE [LARGE SCALE GENOMIC DNA]</scope>
    <source>
        <tissue evidence="1">Muscle</tissue>
    </source>
</reference>
<dbReference type="EMBL" id="SRLO01001141">
    <property type="protein sequence ID" value="TNN41010.1"/>
    <property type="molecule type" value="Genomic_DNA"/>
</dbReference>
<dbReference type="AlphaFoldDB" id="A0A4Z2FJA6"/>
<gene>
    <name evidence="1" type="ORF">EYF80_048815</name>
</gene>
<keyword evidence="2" id="KW-1185">Reference proteome</keyword>
<name>A0A4Z2FJA6_9TELE</name>